<dbReference type="Pfam" id="PF09723">
    <property type="entry name" value="Zn_ribbon_8"/>
    <property type="match status" value="1"/>
</dbReference>
<reference evidence="3" key="1">
    <citation type="submission" date="2023-03" db="EMBL/GenBank/DDBJ databases">
        <authorList>
            <person name="Steffen K."/>
            <person name="Cardenas P."/>
        </authorList>
    </citation>
    <scope>NUCLEOTIDE SEQUENCE</scope>
</reference>
<accession>A0AA35R0H1</accession>
<evidence type="ECO:0000259" key="2">
    <source>
        <dbReference type="SMART" id="SM00834"/>
    </source>
</evidence>
<evidence type="ECO:0000313" key="3">
    <source>
        <dbReference type="EMBL" id="CAI7997527.1"/>
    </source>
</evidence>
<name>A0AA35R0H1_GEOBA</name>
<evidence type="ECO:0000313" key="4">
    <source>
        <dbReference type="Proteomes" id="UP001174909"/>
    </source>
</evidence>
<dbReference type="PANTHER" id="PTHR34404:SF2">
    <property type="entry name" value="CONSERVED SERINE RICH PROTEIN"/>
    <property type="match status" value="1"/>
</dbReference>
<feature type="compositionally biased region" description="Basic and acidic residues" evidence="1">
    <location>
        <begin position="87"/>
        <end position="102"/>
    </location>
</feature>
<evidence type="ECO:0000256" key="1">
    <source>
        <dbReference type="SAM" id="MobiDB-lite"/>
    </source>
</evidence>
<proteinExistence type="predicted"/>
<dbReference type="InterPro" id="IPR013429">
    <property type="entry name" value="Regulatory_FmdB_Zinc_ribbon"/>
</dbReference>
<feature type="region of interest" description="Disordered" evidence="1">
    <location>
        <begin position="71"/>
        <end position="134"/>
    </location>
</feature>
<dbReference type="AlphaFoldDB" id="A0AA35R0H1"/>
<organism evidence="3 4">
    <name type="scientific">Geodia barretti</name>
    <name type="common">Barrett's horny sponge</name>
    <dbReference type="NCBI Taxonomy" id="519541"/>
    <lineage>
        <taxon>Eukaryota</taxon>
        <taxon>Metazoa</taxon>
        <taxon>Porifera</taxon>
        <taxon>Demospongiae</taxon>
        <taxon>Heteroscleromorpha</taxon>
        <taxon>Tetractinellida</taxon>
        <taxon>Astrophorina</taxon>
        <taxon>Geodiidae</taxon>
        <taxon>Geodia</taxon>
    </lineage>
</organism>
<dbReference type="EMBL" id="CASHTH010000317">
    <property type="protein sequence ID" value="CAI7997527.1"/>
    <property type="molecule type" value="Genomic_DNA"/>
</dbReference>
<feature type="domain" description="Putative regulatory protein FmdB zinc ribbon" evidence="2">
    <location>
        <begin position="23"/>
        <end position="62"/>
    </location>
</feature>
<dbReference type="SMART" id="SM00834">
    <property type="entry name" value="CxxC_CXXC_SSSS"/>
    <property type="match status" value="1"/>
</dbReference>
<feature type="compositionally biased region" description="Low complexity" evidence="1">
    <location>
        <begin position="103"/>
        <end position="134"/>
    </location>
</feature>
<comment type="caution">
    <text evidence="3">The sequence shown here is derived from an EMBL/GenBank/DDBJ whole genome shotgun (WGS) entry which is preliminary data.</text>
</comment>
<keyword evidence="4" id="KW-1185">Reference proteome</keyword>
<dbReference type="Proteomes" id="UP001174909">
    <property type="component" value="Unassembled WGS sequence"/>
</dbReference>
<dbReference type="NCBIfam" id="TIGR02605">
    <property type="entry name" value="CxxC_CxxC_SSSS"/>
    <property type="match status" value="1"/>
</dbReference>
<dbReference type="PANTHER" id="PTHR34404">
    <property type="entry name" value="REGULATORY PROTEIN, FMDB FAMILY"/>
    <property type="match status" value="1"/>
</dbReference>
<protein>
    <recommendedName>
        <fullName evidence="2">Putative regulatory protein FmdB zinc ribbon domain-containing protein</fullName>
    </recommendedName>
</protein>
<gene>
    <name evidence="3" type="ORF">GBAR_LOCUS2175</name>
</gene>
<sequence length="134" mass="14649">MIAPGMSRLRLAGRRFSRREELPRYDYQCTGCDLRFELVQTFKEAGSGTCPECSGEGRRVFHAVPVIYKGSGFYTTDYGRPKSPASETRESETKESETKEKASSSSSESKSSSESSSSETKSDSTSKAASEATV</sequence>